<evidence type="ECO:0000256" key="7">
    <source>
        <dbReference type="ARBA" id="ARBA00023132"/>
    </source>
</evidence>
<dbReference type="GO" id="GO:0015031">
    <property type="term" value="P:protein transport"/>
    <property type="evidence" value="ECO:0007669"/>
    <property type="project" value="UniProtKB-KW"/>
</dbReference>
<dbReference type="GO" id="GO:0044614">
    <property type="term" value="C:nuclear pore cytoplasmic filaments"/>
    <property type="evidence" value="ECO:0007669"/>
    <property type="project" value="TreeGrafter"/>
</dbReference>
<dbReference type="PANTHER" id="PTHR12960:SF0">
    <property type="entry name" value="MRNA EXPORT FACTOR GLE1"/>
    <property type="match status" value="1"/>
</dbReference>
<reference evidence="12 13" key="1">
    <citation type="submission" date="2019-04" db="EMBL/GenBank/DDBJ databases">
        <title>High contiguity whole genome sequence and gene annotation resource for two Venturia nashicola isolates.</title>
        <authorList>
            <person name="Prokchorchik M."/>
            <person name="Won K."/>
            <person name="Lee Y."/>
            <person name="Choi E.D."/>
            <person name="Segonzac C."/>
            <person name="Sohn K.H."/>
        </authorList>
    </citation>
    <scope>NUCLEOTIDE SEQUENCE [LARGE SCALE GENOMIC DNA]</scope>
    <source>
        <strain evidence="12 13">PRI2</strain>
    </source>
</reference>
<dbReference type="GO" id="GO:0005543">
    <property type="term" value="F:phospholipid binding"/>
    <property type="evidence" value="ECO:0007669"/>
    <property type="project" value="TreeGrafter"/>
</dbReference>
<feature type="compositionally biased region" description="Basic and acidic residues" evidence="11">
    <location>
        <begin position="94"/>
        <end position="107"/>
    </location>
</feature>
<keyword evidence="5" id="KW-0653">Protein transport</keyword>
<dbReference type="OrthoDB" id="420884at2759"/>
<organism evidence="12 13">
    <name type="scientific">Venturia nashicola</name>
    <dbReference type="NCBI Taxonomy" id="86259"/>
    <lineage>
        <taxon>Eukaryota</taxon>
        <taxon>Fungi</taxon>
        <taxon>Dikarya</taxon>
        <taxon>Ascomycota</taxon>
        <taxon>Pezizomycotina</taxon>
        <taxon>Dothideomycetes</taxon>
        <taxon>Pleosporomycetidae</taxon>
        <taxon>Venturiales</taxon>
        <taxon>Venturiaceae</taxon>
        <taxon>Venturia</taxon>
    </lineage>
</organism>
<keyword evidence="13" id="KW-1185">Reference proteome</keyword>
<keyword evidence="4" id="KW-0509">mRNA transport</keyword>
<feature type="region of interest" description="Disordered" evidence="11">
    <location>
        <begin position="94"/>
        <end position="175"/>
    </location>
</feature>
<evidence type="ECO:0000313" key="12">
    <source>
        <dbReference type="EMBL" id="TID21852.1"/>
    </source>
</evidence>
<evidence type="ECO:0000256" key="11">
    <source>
        <dbReference type="SAM" id="MobiDB-lite"/>
    </source>
</evidence>
<proteinExistence type="inferred from homology"/>
<evidence type="ECO:0000256" key="1">
    <source>
        <dbReference type="ARBA" id="ARBA00004567"/>
    </source>
</evidence>
<feature type="region of interest" description="Disordered" evidence="11">
    <location>
        <begin position="1"/>
        <end position="28"/>
    </location>
</feature>
<dbReference type="GO" id="GO:0005737">
    <property type="term" value="C:cytoplasm"/>
    <property type="evidence" value="ECO:0007669"/>
    <property type="project" value="TreeGrafter"/>
</dbReference>
<dbReference type="Gene3D" id="1.25.40.510">
    <property type="entry name" value="GLE1-like"/>
    <property type="match status" value="1"/>
</dbReference>
<dbReference type="Pfam" id="PF07817">
    <property type="entry name" value="GLE1"/>
    <property type="match status" value="1"/>
</dbReference>
<evidence type="ECO:0000256" key="3">
    <source>
        <dbReference type="ARBA" id="ARBA00022448"/>
    </source>
</evidence>
<dbReference type="InterPro" id="IPR012476">
    <property type="entry name" value="GLE1"/>
</dbReference>
<gene>
    <name evidence="12" type="ORF">E6O75_ATG05247</name>
</gene>
<evidence type="ECO:0000313" key="13">
    <source>
        <dbReference type="Proteomes" id="UP000298493"/>
    </source>
</evidence>
<comment type="similarity">
    <text evidence="2">Belongs to the GLE1 family.</text>
</comment>
<evidence type="ECO:0000256" key="2">
    <source>
        <dbReference type="ARBA" id="ARBA00011056"/>
    </source>
</evidence>
<evidence type="ECO:0000256" key="5">
    <source>
        <dbReference type="ARBA" id="ARBA00022927"/>
    </source>
</evidence>
<evidence type="ECO:0000256" key="9">
    <source>
        <dbReference type="ARBA" id="ARBA00026227"/>
    </source>
</evidence>
<comment type="subcellular location">
    <subcellularLocation>
        <location evidence="1">Nucleus</location>
        <location evidence="1">Nuclear pore complex</location>
    </subcellularLocation>
</comment>
<dbReference type="InterPro" id="IPR038506">
    <property type="entry name" value="GLE1-like_sf"/>
</dbReference>
<evidence type="ECO:0000256" key="6">
    <source>
        <dbReference type="ARBA" id="ARBA00023010"/>
    </source>
</evidence>
<evidence type="ECO:0000256" key="10">
    <source>
        <dbReference type="ARBA" id="ARBA00029983"/>
    </source>
</evidence>
<sequence length="554" mass="62322">MSSRNSPRRRHSPRPNPRSRGTTPDPSFINEFSRMLIDKEAQFQAKQKQSAEEKARIHQAAIEEADTIHDQVREHALQTLDAYLQIRAQEREEASRQMRARHEEESRAFQLEATNKRLEDERRKAEQEKEIQEKLNEANALAEKTQAAEDARLSTPAKQIPTLQQQAPPPAQHQAHVQNVQPPPVQQAPAVTPLPSTSFQSALKPQAVQSPAPAMAPNSYQASPIAKSIFEKDAKQKQYLDLHKTLKVLRKDLKNAGPGARVWTDKRRDFKKALGQLSSDTAESLSATEKDTVRKGNSDKRSKMLGILQQAMTAPGPKVDARNYLISCKPKFANMAPEQAQVPAVFICLINYFAKISIKMLRESTLQTMTNLVGISIAFMFGHLSIRWNGESFIDIFLAKYHKACPVLFGIYGPENTQAGRDRIGWGKEGDSWIDTAVHQEEMMGLAMGWSAVTLRDFKTSKTAQNSLPAYHFWTSVANIVNVPAKDVQETHLIVLKNILEHYADKFVKFYGQAAMVAMRRAVVEFPAPLKESTARSGLILLREIFGRKFGIRL</sequence>
<feature type="compositionally biased region" description="Basic and acidic residues" evidence="11">
    <location>
        <begin position="114"/>
        <end position="136"/>
    </location>
</feature>
<dbReference type="AlphaFoldDB" id="A0A4Z1P0I3"/>
<dbReference type="EMBL" id="SNSC02000009">
    <property type="protein sequence ID" value="TID21852.1"/>
    <property type="molecule type" value="Genomic_DNA"/>
</dbReference>
<keyword evidence="7" id="KW-0906">Nuclear pore complex</keyword>
<dbReference type="GO" id="GO:0000822">
    <property type="term" value="F:inositol hexakisphosphate binding"/>
    <property type="evidence" value="ECO:0007669"/>
    <property type="project" value="TreeGrafter"/>
</dbReference>
<dbReference type="GO" id="GO:0031369">
    <property type="term" value="F:translation initiation factor binding"/>
    <property type="evidence" value="ECO:0007669"/>
    <property type="project" value="TreeGrafter"/>
</dbReference>
<keyword evidence="8" id="KW-0539">Nucleus</keyword>
<dbReference type="STRING" id="86259.A0A4Z1P0I3"/>
<keyword evidence="6" id="KW-0811">Translocation</keyword>
<protein>
    <recommendedName>
        <fullName evidence="9">mRNA export factor GLE1</fullName>
    </recommendedName>
    <alternativeName>
        <fullName evidence="10">Nucleoporin GLE1</fullName>
    </alternativeName>
</protein>
<dbReference type="PANTHER" id="PTHR12960">
    <property type="entry name" value="GLE-1-RELATED"/>
    <property type="match status" value="1"/>
</dbReference>
<dbReference type="GO" id="GO:0016973">
    <property type="term" value="P:poly(A)+ mRNA export from nucleus"/>
    <property type="evidence" value="ECO:0007669"/>
    <property type="project" value="InterPro"/>
</dbReference>
<evidence type="ECO:0000256" key="8">
    <source>
        <dbReference type="ARBA" id="ARBA00023242"/>
    </source>
</evidence>
<evidence type="ECO:0000256" key="4">
    <source>
        <dbReference type="ARBA" id="ARBA00022816"/>
    </source>
</evidence>
<accession>A0A4Z1P0I3</accession>
<comment type="caution">
    <text evidence="12">The sequence shown here is derived from an EMBL/GenBank/DDBJ whole genome shotgun (WGS) entry which is preliminary data.</text>
</comment>
<feature type="compositionally biased region" description="Basic residues" evidence="11">
    <location>
        <begin position="1"/>
        <end position="13"/>
    </location>
</feature>
<name>A0A4Z1P0I3_9PEZI</name>
<keyword evidence="3" id="KW-0813">Transport</keyword>
<dbReference type="Proteomes" id="UP000298493">
    <property type="component" value="Unassembled WGS sequence"/>
</dbReference>